<evidence type="ECO:0000256" key="6">
    <source>
        <dbReference type="SAM" id="SignalP"/>
    </source>
</evidence>
<reference evidence="8" key="2">
    <citation type="submission" date="2020-03" db="EMBL/GenBank/DDBJ databases">
        <title>Walnut 2.0.</title>
        <authorList>
            <person name="Marrano A."/>
            <person name="Britton M."/>
            <person name="Zimin A.V."/>
            <person name="Zaini P.A."/>
            <person name="Workman R."/>
            <person name="Puiu D."/>
            <person name="Bianco L."/>
            <person name="Allen B.J."/>
            <person name="Troggio M."/>
            <person name="Leslie C.A."/>
            <person name="Timp W."/>
            <person name="Dendekar A."/>
            <person name="Salzberg S.L."/>
            <person name="Neale D.B."/>
        </authorList>
    </citation>
    <scope>NUCLEOTIDE SEQUENCE</scope>
    <source>
        <tissue evidence="8">Leaves</tissue>
    </source>
</reference>
<keyword evidence="3" id="KW-0378">Hydrolase</keyword>
<comment type="caution">
    <text evidence="8">The sequence shown here is derived from an EMBL/GenBank/DDBJ whole genome shotgun (WGS) entry which is preliminary data.</text>
</comment>
<dbReference type="Gramene" id="Jr06_19650_p1">
    <property type="protein sequence ID" value="cds.Jr06_19650_p1"/>
    <property type="gene ID" value="Jr06_19650"/>
</dbReference>
<dbReference type="Proteomes" id="UP000619265">
    <property type="component" value="Unassembled WGS sequence"/>
</dbReference>
<dbReference type="Gene3D" id="3.10.50.10">
    <property type="match status" value="1"/>
</dbReference>
<dbReference type="Gene3D" id="3.20.20.80">
    <property type="entry name" value="Glycosidases"/>
    <property type="match status" value="1"/>
</dbReference>
<dbReference type="SUPFAM" id="SSF54556">
    <property type="entry name" value="Chitinase insertion domain"/>
    <property type="match status" value="1"/>
</dbReference>
<organism evidence="8 9">
    <name type="scientific">Juglans regia</name>
    <name type="common">English walnut</name>
    <dbReference type="NCBI Taxonomy" id="51240"/>
    <lineage>
        <taxon>Eukaryota</taxon>
        <taxon>Viridiplantae</taxon>
        <taxon>Streptophyta</taxon>
        <taxon>Embryophyta</taxon>
        <taxon>Tracheophyta</taxon>
        <taxon>Spermatophyta</taxon>
        <taxon>Magnoliopsida</taxon>
        <taxon>eudicotyledons</taxon>
        <taxon>Gunneridae</taxon>
        <taxon>Pentapetalae</taxon>
        <taxon>rosids</taxon>
        <taxon>fabids</taxon>
        <taxon>Fagales</taxon>
        <taxon>Juglandaceae</taxon>
        <taxon>Juglans</taxon>
    </lineage>
</organism>
<dbReference type="GO" id="GO:0016798">
    <property type="term" value="F:hydrolase activity, acting on glycosyl bonds"/>
    <property type="evidence" value="ECO:0007669"/>
    <property type="project" value="UniProtKB-KW"/>
</dbReference>
<keyword evidence="4" id="KW-0325">Glycoprotein</keyword>
<dbReference type="InterPro" id="IPR017853">
    <property type="entry name" value="GH"/>
</dbReference>
<dbReference type="InterPro" id="IPR050314">
    <property type="entry name" value="Glycosyl_Hydrlase_18"/>
</dbReference>
<dbReference type="OrthoDB" id="73875at2759"/>
<proteinExistence type="inferred from homology"/>
<evidence type="ECO:0000256" key="2">
    <source>
        <dbReference type="ARBA" id="ARBA00022729"/>
    </source>
</evidence>
<comment type="similarity">
    <text evidence="1">Belongs to the glycosyl hydrolase 18 family. Chitinase class V subfamily.</text>
</comment>
<evidence type="ECO:0000259" key="7">
    <source>
        <dbReference type="PROSITE" id="PS51910"/>
    </source>
</evidence>
<evidence type="ECO:0000256" key="1">
    <source>
        <dbReference type="ARBA" id="ARBA00008682"/>
    </source>
</evidence>
<keyword evidence="5" id="KW-0326">Glycosidase</keyword>
<evidence type="ECO:0000256" key="4">
    <source>
        <dbReference type="ARBA" id="ARBA00023180"/>
    </source>
</evidence>
<dbReference type="GO" id="GO:0005975">
    <property type="term" value="P:carbohydrate metabolic process"/>
    <property type="evidence" value="ECO:0007669"/>
    <property type="project" value="InterPro"/>
</dbReference>
<dbReference type="FunFam" id="3.10.50.10:FF:000003">
    <property type="entry name" value="Class V chitinase CHIT5b"/>
    <property type="match status" value="1"/>
</dbReference>
<sequence length="395" mass="43664">MKWLYIGVLCLLKATHQISHIALATKDQVLRTTALSQSSISSNMAATGVVKAGYWHCDSAFPVSDIKSSLFTHLFAAFADVNSSYQVTFPILYKLQFESFTQTVQIKNPDVKTLLSIGGGASGVASTLASMASKQENRKIFIGSSITLARENNFHGLCLSWLYPSTAVEMTNLESLLKEWRAAVEIEAQITTKARLLLTAEVFYSSAIGSASYPCKTISNTLDWINVLAFNFYTPDSSPTETAPPDALRKGPKGILCVETSIKSWIDAGLKVKKIALCVPFVGWAWTLKNPLQHDLFAPAVGPALSVDGSVTFAQVKLFITVRKAKRVYDKTYCTNYCYADVTWIGYDDLESVTDKVNYAHKEKQLLGYFAWHVGADYNWSLSQKAFDTWDKCAN</sequence>
<dbReference type="Pfam" id="PF00704">
    <property type="entry name" value="Glyco_hydro_18"/>
    <property type="match status" value="1"/>
</dbReference>
<evidence type="ECO:0000313" key="8">
    <source>
        <dbReference type="EMBL" id="KAF5469565.1"/>
    </source>
</evidence>
<dbReference type="GO" id="GO:0008061">
    <property type="term" value="F:chitin binding"/>
    <property type="evidence" value="ECO:0007669"/>
    <property type="project" value="InterPro"/>
</dbReference>
<evidence type="ECO:0000313" key="9">
    <source>
        <dbReference type="Proteomes" id="UP000619265"/>
    </source>
</evidence>
<feature type="domain" description="GH18" evidence="7">
    <location>
        <begin position="49"/>
        <end position="393"/>
    </location>
</feature>
<accession>A0A834CYF4</accession>
<dbReference type="SMR" id="A0A834CYF4"/>
<dbReference type="InterPro" id="IPR001223">
    <property type="entry name" value="Glyco_hydro18_cat"/>
</dbReference>
<feature type="chain" id="PRO_5032423780" description="GH18 domain-containing protein" evidence="6">
    <location>
        <begin position="25"/>
        <end position="395"/>
    </location>
</feature>
<gene>
    <name evidence="8" type="ORF">F2P56_013629</name>
</gene>
<reference evidence="8" key="1">
    <citation type="submission" date="2015-10" db="EMBL/GenBank/DDBJ databases">
        <authorList>
            <person name="Martinez-Garcia P.J."/>
            <person name="Crepeau M.W."/>
            <person name="Puiu D."/>
            <person name="Gonzalez-Ibeas D."/>
            <person name="Whalen J."/>
            <person name="Stevens K."/>
            <person name="Paul R."/>
            <person name="Butterfield T."/>
            <person name="Britton M."/>
            <person name="Reagan R."/>
            <person name="Chakraborty S."/>
            <person name="Walawage S.L."/>
            <person name="Vasquez-Gross H.A."/>
            <person name="Cardeno C."/>
            <person name="Famula R."/>
            <person name="Pratt K."/>
            <person name="Kuruganti S."/>
            <person name="Aradhya M.K."/>
            <person name="Leslie C.A."/>
            <person name="Dandekar A.M."/>
            <person name="Salzberg S.L."/>
            <person name="Wegrzyn J.L."/>
            <person name="Langley C.H."/>
            <person name="Neale D.B."/>
        </authorList>
    </citation>
    <scope>NUCLEOTIDE SEQUENCE</scope>
    <source>
        <tissue evidence="8">Leaves</tissue>
    </source>
</reference>
<evidence type="ECO:0000256" key="5">
    <source>
        <dbReference type="ARBA" id="ARBA00023295"/>
    </source>
</evidence>
<dbReference type="RefSeq" id="XP_018850358.2">
    <property type="nucleotide sequence ID" value="XM_018994813.2"/>
</dbReference>
<evidence type="ECO:0000256" key="3">
    <source>
        <dbReference type="ARBA" id="ARBA00022801"/>
    </source>
</evidence>
<dbReference type="AlphaFoldDB" id="A0A834CYF4"/>
<dbReference type="InterPro" id="IPR029070">
    <property type="entry name" value="Chitinase_insertion_sf"/>
</dbReference>
<dbReference type="PANTHER" id="PTHR11177:SF383">
    <property type="entry name" value="GLYCOSYL HYDROLASE FAMILY PROTEIN WITH CHITINASE INSERTION DOMAIN-CONTAINING PROTEIN"/>
    <property type="match status" value="1"/>
</dbReference>
<keyword evidence="2 6" id="KW-0732">Signal</keyword>
<dbReference type="SUPFAM" id="SSF51445">
    <property type="entry name" value="(Trans)glycosidases"/>
    <property type="match status" value="1"/>
</dbReference>
<dbReference type="SMART" id="SM00636">
    <property type="entry name" value="Glyco_18"/>
    <property type="match status" value="1"/>
</dbReference>
<dbReference type="EMBL" id="LIHL02000006">
    <property type="protein sequence ID" value="KAF5469565.1"/>
    <property type="molecule type" value="Genomic_DNA"/>
</dbReference>
<dbReference type="PROSITE" id="PS51910">
    <property type="entry name" value="GH18_2"/>
    <property type="match status" value="1"/>
</dbReference>
<dbReference type="PANTHER" id="PTHR11177">
    <property type="entry name" value="CHITINASE"/>
    <property type="match status" value="1"/>
</dbReference>
<dbReference type="KEGG" id="jre:109012911"/>
<dbReference type="InterPro" id="IPR011583">
    <property type="entry name" value="Chitinase_II/V-like_cat"/>
</dbReference>
<protein>
    <recommendedName>
        <fullName evidence="7">GH18 domain-containing protein</fullName>
    </recommendedName>
</protein>
<feature type="signal peptide" evidence="6">
    <location>
        <begin position="1"/>
        <end position="24"/>
    </location>
</feature>
<name>A0A834CYF4_JUGRE</name>